<sequence>MSINKDKQPVNKIKYDGQLNYAEGKSRTTLVWKNKTFNWSDLLKILENPVETYETSEEYKSFPKAKKDEIKDVGGIVGGWLKEGKRKRGYVQQRSMVILDADSTTSELWEDTKLLFSNAVAICTTHSHTKEKPRYRLFFPLSRPVTAEEYEPLARKIADTLGMDNFDDTTYQAERLMHKPSHSKGGDYFFSFQDGEWLNPDEILSEYEDWRDVSFWPESSRCQKVRKRQAKKTGDPLEKKGIVGAFCRTYNIVSAIETFLPDVYGPTGRDDRWTYLEGSTNGGLVAYDDKFAYSHHGTDPVGNQLANAFDLVRIHLFGDLDDSVTPNTPVNRYPSYTAMREFAEKDKEVKKELVRERFREANEDFGNIEDELGENDDWITELRYNTKGTLDSSIYNGYLFLENLPSLKQGVVYNEFSHRIEKVKKFPWEKEKGLEWSDSDTVLLRAYLDETKKFKVDKNTIMASLLQSANTRHHHPVKTFIEAEKWDGTKRLERIFIDYLGVEDTEYTREVTKKWFTGAVARIYRPGVKFEIVPILSGAQGIGKSTLINKLAPDFFSDGLRGLGETKDDLQFLIGSWLLEISELSAMKKTEVEKTKQFISAREDRFRVAYGDIPRRFPRTCVFIGTSNNDQYLKDKTGNRRFYPLSCERSRQKKTVFDGSLEKIVPQIWAEAKHYYDNGEALYLREEIEKVAREKQQEAMVEDIAEKIIYEYLEIELPENWYQRPTADRVQFIQDVLNGEENVFEEENVKFTPRLVVTSKEIYQEAFNKPLNNVLDARSNSDIRKIGLIMNSHPGWRKQNIRLPDNKTKVSHGYKRL</sequence>
<evidence type="ECO:0000313" key="1">
    <source>
        <dbReference type="EMBL" id="BDQ60827.1"/>
    </source>
</evidence>
<proteinExistence type="predicted"/>
<reference evidence="1" key="1">
    <citation type="submission" date="2022-08" db="EMBL/GenBank/DDBJ databases">
        <title>Molecular epidemiological analysis of five strains of VanD-type vancomycin-resistant Enterococcus faecalis.</title>
        <authorList>
            <person name="Mimura K."/>
            <person name="Hashimoto Y."/>
            <person name="Tomita H."/>
        </authorList>
    </citation>
    <scope>NUCLEOTIDE SEQUENCE</scope>
    <source>
        <strain evidence="1">SVR2332</strain>
    </source>
</reference>
<dbReference type="EMBL" id="AP026729">
    <property type="protein sequence ID" value="BDQ60827.1"/>
    <property type="molecule type" value="Genomic_DNA"/>
</dbReference>
<dbReference type="Proteomes" id="UP001317613">
    <property type="component" value="Chromosome"/>
</dbReference>
<protein>
    <submittedName>
        <fullName evidence="1">Uncharacterized protein</fullName>
    </submittedName>
</protein>
<name>A0AC59HM92_ENTFL</name>
<evidence type="ECO:0000313" key="2">
    <source>
        <dbReference type="Proteomes" id="UP001317613"/>
    </source>
</evidence>
<organism evidence="1 2">
    <name type="scientific">Enterococcus faecalis</name>
    <name type="common">Streptococcus faecalis</name>
    <dbReference type="NCBI Taxonomy" id="1351"/>
    <lineage>
        <taxon>Bacteria</taxon>
        <taxon>Bacillati</taxon>
        <taxon>Bacillota</taxon>
        <taxon>Bacilli</taxon>
        <taxon>Lactobacillales</taxon>
        <taxon>Enterococcaceae</taxon>
        <taxon>Enterococcus</taxon>
    </lineage>
</organism>
<gene>
    <name evidence="1" type="ORF">EfsSVR2332_09050</name>
</gene>
<accession>A0AC59HM92</accession>